<name>A0ABS4JA08_9BACL</name>
<dbReference type="EMBL" id="JAGGLB010000054">
    <property type="protein sequence ID" value="MBP1996663.1"/>
    <property type="molecule type" value="Genomic_DNA"/>
</dbReference>
<gene>
    <name evidence="1" type="ORF">J2Z66_008311</name>
</gene>
<keyword evidence="1" id="KW-0378">Hydrolase</keyword>
<dbReference type="GO" id="GO:0016787">
    <property type="term" value="F:hydrolase activity"/>
    <property type="evidence" value="ECO:0007669"/>
    <property type="project" value="UniProtKB-KW"/>
</dbReference>
<keyword evidence="2" id="KW-1185">Reference proteome</keyword>
<protein>
    <submittedName>
        <fullName evidence="1">Acyl-CoA hydrolase</fullName>
    </submittedName>
</protein>
<accession>A0ABS4JA08</accession>
<sequence>MDFEQDVRELLDRIQEKEKKRESQLELFHDIIISVLQRTQSKRASYRLERKSDPSGTVFWDISINKVKFIIFDEELIEVINTASVDLTYYVESKTLEFLRKELE</sequence>
<evidence type="ECO:0000313" key="2">
    <source>
        <dbReference type="Proteomes" id="UP001519287"/>
    </source>
</evidence>
<evidence type="ECO:0000313" key="1">
    <source>
        <dbReference type="EMBL" id="MBP1996663.1"/>
    </source>
</evidence>
<proteinExistence type="predicted"/>
<organism evidence="1 2">
    <name type="scientific">Paenibacillus eucommiae</name>
    <dbReference type="NCBI Taxonomy" id="1355755"/>
    <lineage>
        <taxon>Bacteria</taxon>
        <taxon>Bacillati</taxon>
        <taxon>Bacillota</taxon>
        <taxon>Bacilli</taxon>
        <taxon>Bacillales</taxon>
        <taxon>Paenibacillaceae</taxon>
        <taxon>Paenibacillus</taxon>
    </lineage>
</organism>
<dbReference type="Proteomes" id="UP001519287">
    <property type="component" value="Unassembled WGS sequence"/>
</dbReference>
<comment type="caution">
    <text evidence="1">The sequence shown here is derived from an EMBL/GenBank/DDBJ whole genome shotgun (WGS) entry which is preliminary data.</text>
</comment>
<reference evidence="1 2" key="1">
    <citation type="submission" date="2021-03" db="EMBL/GenBank/DDBJ databases">
        <title>Genomic Encyclopedia of Type Strains, Phase IV (KMG-IV): sequencing the most valuable type-strain genomes for metagenomic binning, comparative biology and taxonomic classification.</title>
        <authorList>
            <person name="Goeker M."/>
        </authorList>
    </citation>
    <scope>NUCLEOTIDE SEQUENCE [LARGE SCALE GENOMIC DNA]</scope>
    <source>
        <strain evidence="1 2">DSM 26048</strain>
    </source>
</reference>
<dbReference type="RefSeq" id="WP_209979324.1">
    <property type="nucleotide sequence ID" value="NZ_JAGGLB010000054.1"/>
</dbReference>